<protein>
    <recommendedName>
        <fullName evidence="4">DUF4832 domain-containing protein</fullName>
    </recommendedName>
</protein>
<evidence type="ECO:0008006" key="4">
    <source>
        <dbReference type="Google" id="ProtNLM"/>
    </source>
</evidence>
<organism evidence="2 3">
    <name type="scientific">Stieleria marina</name>
    <dbReference type="NCBI Taxonomy" id="1930275"/>
    <lineage>
        <taxon>Bacteria</taxon>
        <taxon>Pseudomonadati</taxon>
        <taxon>Planctomycetota</taxon>
        <taxon>Planctomycetia</taxon>
        <taxon>Pirellulales</taxon>
        <taxon>Pirellulaceae</taxon>
        <taxon>Stieleria</taxon>
    </lineage>
</organism>
<accession>A0A517NZC7</accession>
<dbReference type="EMBL" id="CP036526">
    <property type="protein sequence ID" value="QDT12471.1"/>
    <property type="molecule type" value="Genomic_DNA"/>
</dbReference>
<feature type="chain" id="PRO_5021939443" description="DUF4832 domain-containing protein" evidence="1">
    <location>
        <begin position="20"/>
        <end position="433"/>
    </location>
</feature>
<keyword evidence="1" id="KW-0732">Signal</keyword>
<dbReference type="Proteomes" id="UP000319817">
    <property type="component" value="Chromosome"/>
</dbReference>
<sequence precursor="true">MRTVFALLLAALLSHAAAAVELVYAPSPADNPMKGLVPYADADGRDHFPCSLEFRYFAFSDLMSGPSQFDWSAIENTLEQTSSRGNQLVVRIYLEMPGKEKGVPLFLVDAGLEITKWKTNDGMNLTPDYESPSLRKAMTNFIAAFGEKYDGDPRMGYITCGILGMWGEWHDYPRSELFASREVQNEVLDAYEAAFTKTAVLHRYPAGENHYAYVRNDTRPMGYHDDSFAWATLETGDEADNWFYMSLLRQAGPKALEKWRTFPIGGEIRPELWQAHFTDSPHPKQQDFAKCVQQTHVTWLMDSGLFSRKKPSADRVRRAKAAVSKMGYELHVSKAEIADGMLAFTVENRGVAPFYQDWPIEIAFSAPTIRTRPLLTDWKLSGVMPGQTAQWHVKLDPIDDLQVRLRVIHPLSGGKPFRFANKEMQGDALIVNF</sequence>
<name>A0A517NZC7_9BACT</name>
<dbReference type="RefSeq" id="WP_145420369.1">
    <property type="nucleotide sequence ID" value="NZ_CP036526.1"/>
</dbReference>
<dbReference type="Gene3D" id="3.20.20.80">
    <property type="entry name" value="Glycosidases"/>
    <property type="match status" value="1"/>
</dbReference>
<feature type="signal peptide" evidence="1">
    <location>
        <begin position="1"/>
        <end position="19"/>
    </location>
</feature>
<dbReference type="AlphaFoldDB" id="A0A517NZC7"/>
<proteinExistence type="predicted"/>
<gene>
    <name evidence="2" type="ORF">K239x_44810</name>
</gene>
<evidence type="ECO:0000313" key="2">
    <source>
        <dbReference type="EMBL" id="QDT12471.1"/>
    </source>
</evidence>
<evidence type="ECO:0000256" key="1">
    <source>
        <dbReference type="SAM" id="SignalP"/>
    </source>
</evidence>
<evidence type="ECO:0000313" key="3">
    <source>
        <dbReference type="Proteomes" id="UP000319817"/>
    </source>
</evidence>
<keyword evidence="3" id="KW-1185">Reference proteome</keyword>
<dbReference type="OrthoDB" id="9761426at2"/>
<reference evidence="2 3" key="1">
    <citation type="submission" date="2019-02" db="EMBL/GenBank/DDBJ databases">
        <title>Deep-cultivation of Planctomycetes and their phenomic and genomic characterization uncovers novel biology.</title>
        <authorList>
            <person name="Wiegand S."/>
            <person name="Jogler M."/>
            <person name="Boedeker C."/>
            <person name="Pinto D."/>
            <person name="Vollmers J."/>
            <person name="Rivas-Marin E."/>
            <person name="Kohn T."/>
            <person name="Peeters S.H."/>
            <person name="Heuer A."/>
            <person name="Rast P."/>
            <person name="Oberbeckmann S."/>
            <person name="Bunk B."/>
            <person name="Jeske O."/>
            <person name="Meyerdierks A."/>
            <person name="Storesund J.E."/>
            <person name="Kallscheuer N."/>
            <person name="Luecker S."/>
            <person name="Lage O.M."/>
            <person name="Pohl T."/>
            <person name="Merkel B.J."/>
            <person name="Hornburger P."/>
            <person name="Mueller R.-W."/>
            <person name="Bruemmer F."/>
            <person name="Labrenz M."/>
            <person name="Spormann A.M."/>
            <person name="Op den Camp H."/>
            <person name="Overmann J."/>
            <person name="Amann R."/>
            <person name="Jetten M.S.M."/>
            <person name="Mascher T."/>
            <person name="Medema M.H."/>
            <person name="Devos D.P."/>
            <person name="Kaster A.-K."/>
            <person name="Ovreas L."/>
            <person name="Rohde M."/>
            <person name="Galperin M.Y."/>
            <person name="Jogler C."/>
        </authorList>
    </citation>
    <scope>NUCLEOTIDE SEQUENCE [LARGE SCALE GENOMIC DNA]</scope>
    <source>
        <strain evidence="2 3">K23_9</strain>
    </source>
</reference>